<dbReference type="Proteomes" id="UP000299102">
    <property type="component" value="Unassembled WGS sequence"/>
</dbReference>
<accession>A0A4C1XMY1</accession>
<evidence type="ECO:0000313" key="1">
    <source>
        <dbReference type="EMBL" id="GBP64352.1"/>
    </source>
</evidence>
<reference evidence="1 2" key="1">
    <citation type="journal article" date="2019" name="Commun. Biol.">
        <title>The bagworm genome reveals a unique fibroin gene that provides high tensile strength.</title>
        <authorList>
            <person name="Kono N."/>
            <person name="Nakamura H."/>
            <person name="Ohtoshi R."/>
            <person name="Tomita M."/>
            <person name="Numata K."/>
            <person name="Arakawa K."/>
        </authorList>
    </citation>
    <scope>NUCLEOTIDE SEQUENCE [LARGE SCALE GENOMIC DNA]</scope>
</reference>
<proteinExistence type="predicted"/>
<name>A0A4C1XMY1_EUMVA</name>
<protein>
    <submittedName>
        <fullName evidence="1">Uncharacterized protein</fullName>
    </submittedName>
</protein>
<keyword evidence="2" id="KW-1185">Reference proteome</keyword>
<evidence type="ECO:0000313" key="2">
    <source>
        <dbReference type="Proteomes" id="UP000299102"/>
    </source>
</evidence>
<dbReference type="EMBL" id="BGZK01000895">
    <property type="protein sequence ID" value="GBP64352.1"/>
    <property type="molecule type" value="Genomic_DNA"/>
</dbReference>
<dbReference type="AlphaFoldDB" id="A0A4C1XMY1"/>
<organism evidence="1 2">
    <name type="scientific">Eumeta variegata</name>
    <name type="common">Bagworm moth</name>
    <name type="synonym">Eumeta japonica</name>
    <dbReference type="NCBI Taxonomy" id="151549"/>
    <lineage>
        <taxon>Eukaryota</taxon>
        <taxon>Metazoa</taxon>
        <taxon>Ecdysozoa</taxon>
        <taxon>Arthropoda</taxon>
        <taxon>Hexapoda</taxon>
        <taxon>Insecta</taxon>
        <taxon>Pterygota</taxon>
        <taxon>Neoptera</taxon>
        <taxon>Endopterygota</taxon>
        <taxon>Lepidoptera</taxon>
        <taxon>Glossata</taxon>
        <taxon>Ditrysia</taxon>
        <taxon>Tineoidea</taxon>
        <taxon>Psychidae</taxon>
        <taxon>Oiketicinae</taxon>
        <taxon>Eumeta</taxon>
    </lineage>
</organism>
<dbReference type="OrthoDB" id="425681at2759"/>
<sequence length="144" mass="16377">MRSLRSMCRVSPKDRCRDSDVRERCGLKKYVATRVEREQNILAILTLNTSIRRTASKILQEACALLMQCCFHITDPRRCKLLTLAAYNAKPHELSVVQTSLVNAIARFSKIVLRSFALVMLSGIVTVKTRHSVPPPYRPSHIQI</sequence>
<comment type="caution">
    <text evidence="1">The sequence shown here is derived from an EMBL/GenBank/DDBJ whole genome shotgun (WGS) entry which is preliminary data.</text>
</comment>
<gene>
    <name evidence="1" type="ORF">EVAR_14920_1</name>
</gene>